<reference evidence="2" key="1">
    <citation type="submission" date="2023-06" db="EMBL/GenBank/DDBJ databases">
        <title>Genome sequence of Methanosarcinaceae archaeon Ag5.</title>
        <authorList>
            <person name="Protasov E."/>
            <person name="Platt K."/>
            <person name="Poehlein A."/>
            <person name="Daniel R."/>
            <person name="Brune A."/>
        </authorList>
    </citation>
    <scope>NUCLEOTIDE SEQUENCE</scope>
    <source>
        <strain evidence="2">Ag5</strain>
    </source>
</reference>
<proteinExistence type="predicted"/>
<evidence type="ECO:0000256" key="1">
    <source>
        <dbReference type="SAM" id="Phobius"/>
    </source>
</evidence>
<feature type="transmembrane region" description="Helical" evidence="1">
    <location>
        <begin position="6"/>
        <end position="28"/>
    </location>
</feature>
<dbReference type="RefSeq" id="WP_338098626.1">
    <property type="nucleotide sequence ID" value="NZ_JAWDKD010000002.1"/>
</dbReference>
<dbReference type="Proteomes" id="UP001271789">
    <property type="component" value="Unassembled WGS sequence"/>
</dbReference>
<protein>
    <submittedName>
        <fullName evidence="2">Uncharacterized protein</fullName>
    </submittedName>
</protein>
<keyword evidence="1" id="KW-1133">Transmembrane helix</keyword>
<accession>A0AAE4SEF3</accession>
<keyword evidence="1" id="KW-0472">Membrane</keyword>
<gene>
    <name evidence="2" type="ORF">MsAg5_00730</name>
</gene>
<keyword evidence="3" id="KW-1185">Reference proteome</keyword>
<name>A0AAE4SEF3_9EURY</name>
<comment type="caution">
    <text evidence="2">The sequence shown here is derived from an EMBL/GenBank/DDBJ whole genome shotgun (WGS) entry which is preliminary data.</text>
</comment>
<evidence type="ECO:0000313" key="2">
    <source>
        <dbReference type="EMBL" id="MDV0446245.1"/>
    </source>
</evidence>
<dbReference type="EMBL" id="JAWDKD010000002">
    <property type="protein sequence ID" value="MDV0446245.1"/>
    <property type="molecule type" value="Genomic_DNA"/>
</dbReference>
<keyword evidence="1" id="KW-0812">Transmembrane</keyword>
<dbReference type="AlphaFoldDB" id="A0AAE4SEF3"/>
<sequence length="120" mass="14379">MECMDLLLKYAGFLAGALTAFVGSYFGLIRWISKRFHKIELLIQTQSHESELKIQQANHLMELEFQSLKFKISNLSRENKKRKNGLKDLNKRIDFFLNQKESNSFHQNYLEYFHQNKKYK</sequence>
<organism evidence="2 3">
    <name type="scientific">Methanolapillus africanus</name>
    <dbReference type="NCBI Taxonomy" id="3028297"/>
    <lineage>
        <taxon>Archaea</taxon>
        <taxon>Methanobacteriati</taxon>
        <taxon>Methanobacteriota</taxon>
        <taxon>Stenosarchaea group</taxon>
        <taxon>Methanomicrobia</taxon>
        <taxon>Methanosarcinales</taxon>
        <taxon>Methanosarcinaceae</taxon>
        <taxon>Methanolapillus</taxon>
    </lineage>
</organism>
<evidence type="ECO:0000313" key="3">
    <source>
        <dbReference type="Proteomes" id="UP001271789"/>
    </source>
</evidence>